<dbReference type="Proteomes" id="UP000264071">
    <property type="component" value="Unassembled WGS sequence"/>
</dbReference>
<name>A0A3D4VAK9_9BACT</name>
<organism evidence="2 3">
    <name type="scientific">Gemmatimonas aurantiaca</name>
    <dbReference type="NCBI Taxonomy" id="173480"/>
    <lineage>
        <taxon>Bacteria</taxon>
        <taxon>Pseudomonadati</taxon>
        <taxon>Gemmatimonadota</taxon>
        <taxon>Gemmatimonadia</taxon>
        <taxon>Gemmatimonadales</taxon>
        <taxon>Gemmatimonadaceae</taxon>
        <taxon>Gemmatimonas</taxon>
    </lineage>
</organism>
<dbReference type="EMBL" id="DPIY01000010">
    <property type="protein sequence ID" value="HCT57782.1"/>
    <property type="molecule type" value="Genomic_DNA"/>
</dbReference>
<dbReference type="Gene3D" id="2.60.40.1250">
    <property type="entry name" value="Thiol:disulfide interchange protein DsbD, N-terminal domain"/>
    <property type="match status" value="1"/>
</dbReference>
<reference evidence="2 3" key="1">
    <citation type="journal article" date="2018" name="Nat. Biotechnol.">
        <title>A standardized bacterial taxonomy based on genome phylogeny substantially revises the tree of life.</title>
        <authorList>
            <person name="Parks D.H."/>
            <person name="Chuvochina M."/>
            <person name="Waite D.W."/>
            <person name="Rinke C."/>
            <person name="Skarshewski A."/>
            <person name="Chaumeil P.A."/>
            <person name="Hugenholtz P."/>
        </authorList>
    </citation>
    <scope>NUCLEOTIDE SEQUENCE [LARGE SCALE GENOMIC DNA]</scope>
    <source>
        <strain evidence="2">UBA8844</strain>
    </source>
</reference>
<evidence type="ECO:0000259" key="1">
    <source>
        <dbReference type="Pfam" id="PF11412"/>
    </source>
</evidence>
<dbReference type="Pfam" id="PF11412">
    <property type="entry name" value="DsbD_N"/>
    <property type="match status" value="1"/>
</dbReference>
<gene>
    <name evidence="2" type="ORF">DGD08_11330</name>
</gene>
<comment type="caution">
    <text evidence="2">The sequence shown here is derived from an EMBL/GenBank/DDBJ whole genome shotgun (WGS) entry which is preliminary data.</text>
</comment>
<protein>
    <recommendedName>
        <fullName evidence="1">Thiol:disulfide interchange protein DsbD N-terminal domain-containing protein</fullName>
    </recommendedName>
</protein>
<sequence length="160" mass="16905">MSVLASIALLIGSSVSFPPTQPAERVKWAITRVTRAVRGDTQFVELGARIDPGWHVYSLTQDPDGPFPLRVTVPAPTGAASGWTIAGAVKGPAPERQPTSPFGIPVEWYSGAPQFSVPVVATPGKGANTTAVVRVRYQACSDTLCLPPKTIELSTRLAAR</sequence>
<evidence type="ECO:0000313" key="3">
    <source>
        <dbReference type="Proteomes" id="UP000264071"/>
    </source>
</evidence>
<evidence type="ECO:0000313" key="2">
    <source>
        <dbReference type="EMBL" id="HCT57782.1"/>
    </source>
</evidence>
<feature type="domain" description="Thiol:disulfide interchange protein DsbD N-terminal" evidence="1">
    <location>
        <begin position="36"/>
        <end position="150"/>
    </location>
</feature>
<dbReference type="InterPro" id="IPR028250">
    <property type="entry name" value="DsbDN"/>
</dbReference>
<dbReference type="AlphaFoldDB" id="A0A3D4VAK9"/>
<accession>A0A3D4VAK9</accession>
<dbReference type="InterPro" id="IPR036929">
    <property type="entry name" value="DsbDN_sf"/>
</dbReference>
<proteinExistence type="predicted"/>